<evidence type="ECO:0000313" key="2">
    <source>
        <dbReference type="EMBL" id="MBB4913990.1"/>
    </source>
</evidence>
<sequence>MRLRIEVMTGATELAWAKVLSPGRSLLYDLLTREAPDLGRRLHARGAGPYGMVPLGHGAPVFPRAVKVRGRYAVGGRGHLELGSPLLEAVTAMAQGIKQRELLDWGGAAFRVLNATLVEPPAFASGRALLRTLTPVVVKGTGVNALGERTTRQAWLLPADREFPECFQRNLRRKAETLGLDPEVSLTRITWVGPRRSFAVGSAGAVRGGKSGAPVEVELTGAPETLQAIWSWGLGEANPAGFGWIG</sequence>
<dbReference type="Gene3D" id="3.30.70.1900">
    <property type="match status" value="1"/>
</dbReference>
<feature type="domain" description="CRISPR associated protein Cas6 C-terminal" evidence="1">
    <location>
        <begin position="120"/>
        <end position="245"/>
    </location>
</feature>
<dbReference type="EMBL" id="JACHJP010000001">
    <property type="protein sequence ID" value="MBB4913990.1"/>
    <property type="molecule type" value="Genomic_DNA"/>
</dbReference>
<protein>
    <submittedName>
        <fullName evidence="2">CRISPR-associated endoribonuclease Cas6</fullName>
        <ecNumber evidence="2">3.1.-.-</ecNumber>
    </submittedName>
</protein>
<reference evidence="2 3" key="1">
    <citation type="submission" date="2020-08" db="EMBL/GenBank/DDBJ databases">
        <title>Genomic Encyclopedia of Type Strains, Phase III (KMG-III): the genomes of soil and plant-associated and newly described type strains.</title>
        <authorList>
            <person name="Whitman W."/>
        </authorList>
    </citation>
    <scope>NUCLEOTIDE SEQUENCE [LARGE SCALE GENOMIC DNA]</scope>
    <source>
        <strain evidence="2 3">CECT 8840</strain>
    </source>
</reference>
<dbReference type="GO" id="GO:0016787">
    <property type="term" value="F:hydrolase activity"/>
    <property type="evidence" value="ECO:0007669"/>
    <property type="project" value="UniProtKB-KW"/>
</dbReference>
<comment type="caution">
    <text evidence="2">The sequence shown here is derived from an EMBL/GenBank/DDBJ whole genome shotgun (WGS) entry which is preliminary data.</text>
</comment>
<dbReference type="Proteomes" id="UP000552644">
    <property type="component" value="Unassembled WGS sequence"/>
</dbReference>
<organism evidence="2 3">
    <name type="scientific">Streptosporangium saharense</name>
    <dbReference type="NCBI Taxonomy" id="1706840"/>
    <lineage>
        <taxon>Bacteria</taxon>
        <taxon>Bacillati</taxon>
        <taxon>Actinomycetota</taxon>
        <taxon>Actinomycetes</taxon>
        <taxon>Streptosporangiales</taxon>
        <taxon>Streptosporangiaceae</taxon>
        <taxon>Streptosporangium</taxon>
    </lineage>
</organism>
<keyword evidence="3" id="KW-1185">Reference proteome</keyword>
<accession>A0A7W7QI16</accession>
<evidence type="ECO:0000313" key="3">
    <source>
        <dbReference type="Proteomes" id="UP000552644"/>
    </source>
</evidence>
<dbReference type="InterPro" id="IPR049435">
    <property type="entry name" value="Cas_Cas6_C"/>
</dbReference>
<dbReference type="EC" id="3.1.-.-" evidence="2"/>
<dbReference type="CDD" id="cd21140">
    <property type="entry name" value="Cas6_I-like"/>
    <property type="match status" value="1"/>
</dbReference>
<dbReference type="RefSeq" id="WP_184712695.1">
    <property type="nucleotide sequence ID" value="NZ_JACHJP010000001.1"/>
</dbReference>
<name>A0A7W7QI16_9ACTN</name>
<keyword evidence="2" id="KW-0378">Hydrolase</keyword>
<evidence type="ECO:0000259" key="1">
    <source>
        <dbReference type="Pfam" id="PF01881"/>
    </source>
</evidence>
<dbReference type="AlphaFoldDB" id="A0A7W7QI16"/>
<proteinExistence type="predicted"/>
<gene>
    <name evidence="2" type="ORF">FHS44_001062</name>
</gene>
<dbReference type="Pfam" id="PF01881">
    <property type="entry name" value="Cas_Cas6_C"/>
    <property type="match status" value="1"/>
</dbReference>